<dbReference type="PROSITE" id="PS50222">
    <property type="entry name" value="EF_HAND_2"/>
    <property type="match status" value="1"/>
</dbReference>
<dbReference type="CDD" id="cd00052">
    <property type="entry name" value="EH"/>
    <property type="match status" value="3"/>
</dbReference>
<dbReference type="EMBL" id="NHTK01005959">
    <property type="protein sequence ID" value="PPQ70282.1"/>
    <property type="molecule type" value="Genomic_DNA"/>
</dbReference>
<dbReference type="SMART" id="SM00027">
    <property type="entry name" value="EH"/>
    <property type="match status" value="3"/>
</dbReference>
<dbReference type="SUPFAM" id="SSF47473">
    <property type="entry name" value="EF-hand"/>
    <property type="match status" value="3"/>
</dbReference>
<dbReference type="InParanoid" id="A0A409VVJ3"/>
<dbReference type="GO" id="GO:0006897">
    <property type="term" value="P:endocytosis"/>
    <property type="evidence" value="ECO:0007669"/>
    <property type="project" value="TreeGrafter"/>
</dbReference>
<dbReference type="InterPro" id="IPR011992">
    <property type="entry name" value="EF-hand-dom_pair"/>
</dbReference>
<feature type="domain" description="EH" evidence="3">
    <location>
        <begin position="11"/>
        <end position="96"/>
    </location>
</feature>
<dbReference type="SUPFAM" id="SSF46934">
    <property type="entry name" value="UBA-like"/>
    <property type="match status" value="1"/>
</dbReference>
<dbReference type="PROSITE" id="PS50031">
    <property type="entry name" value="EH"/>
    <property type="match status" value="3"/>
</dbReference>
<gene>
    <name evidence="5" type="ORF">CVT24_000845</name>
</gene>
<dbReference type="Gene3D" id="1.10.238.10">
    <property type="entry name" value="EF-hand"/>
    <property type="match status" value="3"/>
</dbReference>
<dbReference type="PROSITE" id="PS50030">
    <property type="entry name" value="UBA"/>
    <property type="match status" value="1"/>
</dbReference>
<feature type="region of interest" description="Disordered" evidence="1">
    <location>
        <begin position="637"/>
        <end position="959"/>
    </location>
</feature>
<dbReference type="InterPro" id="IPR002048">
    <property type="entry name" value="EF_hand_dom"/>
</dbReference>
<dbReference type="PANTHER" id="PTHR11216:SF170">
    <property type="entry name" value="DYNAMIN ASSOCIATED PROTEIN 160, ISOFORM D"/>
    <property type="match status" value="1"/>
</dbReference>
<dbReference type="Gene3D" id="1.10.8.10">
    <property type="entry name" value="DNA helicase RuvA subunit, C-terminal domain"/>
    <property type="match status" value="1"/>
</dbReference>
<dbReference type="Pfam" id="PF00627">
    <property type="entry name" value="UBA"/>
    <property type="match status" value="1"/>
</dbReference>
<dbReference type="STRING" id="181874.A0A409VVJ3"/>
<dbReference type="CDD" id="cd14270">
    <property type="entry name" value="UBA"/>
    <property type="match status" value="1"/>
</dbReference>
<feature type="region of interest" description="Disordered" evidence="1">
    <location>
        <begin position="371"/>
        <end position="478"/>
    </location>
</feature>
<feature type="compositionally biased region" description="Polar residues" evidence="1">
    <location>
        <begin position="447"/>
        <end position="458"/>
    </location>
</feature>
<feature type="compositionally biased region" description="Low complexity" evidence="1">
    <location>
        <begin position="1109"/>
        <end position="1130"/>
    </location>
</feature>
<dbReference type="GO" id="GO:0005886">
    <property type="term" value="C:plasma membrane"/>
    <property type="evidence" value="ECO:0007669"/>
    <property type="project" value="TreeGrafter"/>
</dbReference>
<dbReference type="Pfam" id="PF12763">
    <property type="entry name" value="EH"/>
    <property type="match status" value="3"/>
</dbReference>
<dbReference type="InterPro" id="IPR015940">
    <property type="entry name" value="UBA"/>
</dbReference>
<feature type="compositionally biased region" description="Polar residues" evidence="1">
    <location>
        <begin position="725"/>
        <end position="743"/>
    </location>
</feature>
<feature type="compositionally biased region" description="Basic and acidic residues" evidence="1">
    <location>
        <begin position="1167"/>
        <end position="1178"/>
    </location>
</feature>
<dbReference type="PANTHER" id="PTHR11216">
    <property type="entry name" value="EH DOMAIN"/>
    <property type="match status" value="1"/>
</dbReference>
<dbReference type="OrthoDB" id="524326at2759"/>
<feature type="compositionally biased region" description="Low complexity" evidence="1">
    <location>
        <begin position="1155"/>
        <end position="1166"/>
    </location>
</feature>
<feature type="region of interest" description="Disordered" evidence="1">
    <location>
        <begin position="1029"/>
        <end position="1228"/>
    </location>
</feature>
<evidence type="ECO:0008006" key="7">
    <source>
        <dbReference type="Google" id="ProtNLM"/>
    </source>
</evidence>
<dbReference type="Proteomes" id="UP000284842">
    <property type="component" value="Unassembled WGS sequence"/>
</dbReference>
<dbReference type="InterPro" id="IPR009060">
    <property type="entry name" value="UBA-like_sf"/>
</dbReference>
<accession>A0A409VVJ3</accession>
<evidence type="ECO:0000259" key="4">
    <source>
        <dbReference type="PROSITE" id="PS50222"/>
    </source>
</evidence>
<dbReference type="GO" id="GO:0005509">
    <property type="term" value="F:calcium ion binding"/>
    <property type="evidence" value="ECO:0007669"/>
    <property type="project" value="InterPro"/>
</dbReference>
<feature type="compositionally biased region" description="Polar residues" evidence="1">
    <location>
        <begin position="704"/>
        <end position="718"/>
    </location>
</feature>
<feature type="domain" description="UBA" evidence="2">
    <location>
        <begin position="1224"/>
        <end position="1265"/>
    </location>
</feature>
<feature type="domain" description="EH" evidence="3">
    <location>
        <begin position="130"/>
        <end position="220"/>
    </location>
</feature>
<dbReference type="GO" id="GO:0016197">
    <property type="term" value="P:endosomal transport"/>
    <property type="evidence" value="ECO:0007669"/>
    <property type="project" value="TreeGrafter"/>
</dbReference>
<evidence type="ECO:0000256" key="1">
    <source>
        <dbReference type="SAM" id="MobiDB-lite"/>
    </source>
</evidence>
<evidence type="ECO:0000259" key="3">
    <source>
        <dbReference type="PROSITE" id="PS50031"/>
    </source>
</evidence>
<evidence type="ECO:0000313" key="5">
    <source>
        <dbReference type="EMBL" id="PPQ70282.1"/>
    </source>
</evidence>
<feature type="compositionally biased region" description="Polar residues" evidence="1">
    <location>
        <begin position="671"/>
        <end position="689"/>
    </location>
</feature>
<dbReference type="SMART" id="SM00165">
    <property type="entry name" value="UBA"/>
    <property type="match status" value="1"/>
</dbReference>
<feature type="domain" description="EH" evidence="3">
    <location>
        <begin position="295"/>
        <end position="384"/>
    </location>
</feature>
<dbReference type="GO" id="GO:0005737">
    <property type="term" value="C:cytoplasm"/>
    <property type="evidence" value="ECO:0007669"/>
    <property type="project" value="TreeGrafter"/>
</dbReference>
<evidence type="ECO:0000259" key="2">
    <source>
        <dbReference type="PROSITE" id="PS50030"/>
    </source>
</evidence>
<comment type="caution">
    <text evidence="5">The sequence shown here is derived from an EMBL/GenBank/DDBJ whole genome shotgun (WGS) entry which is preliminary data.</text>
</comment>
<feature type="compositionally biased region" description="Polar residues" evidence="1">
    <location>
        <begin position="1133"/>
        <end position="1147"/>
    </location>
</feature>
<feature type="compositionally biased region" description="Low complexity" evidence="1">
    <location>
        <begin position="817"/>
        <end position="833"/>
    </location>
</feature>
<keyword evidence="6" id="KW-1185">Reference proteome</keyword>
<dbReference type="FunCoup" id="A0A409VVJ3">
    <property type="interactions" value="20"/>
</dbReference>
<dbReference type="AlphaFoldDB" id="A0A409VVJ3"/>
<proteinExistence type="predicted"/>
<evidence type="ECO:0000313" key="6">
    <source>
        <dbReference type="Proteomes" id="UP000284842"/>
    </source>
</evidence>
<sequence>MSTNFSPTPAELTLVSQIFAQADPQKLGVLTGDVAVRVFSGAKLPAASLGEIWNIADDGNNGWLSKKGVAMAVRLIGWAQKGEAITTALLNKPGPLAVIEGVSVVSRQSTGVSSPRSPPPVSFPPLSPQDKTKFLNMFTKSGPVNGLLSGEQARDIFVKSKLGTEQLMKIWNLADTQDRGALDATDFAIGMYFIQGLMTNKISTIPNSLPPGLYQQAGGGMSAIRSHVTGNSGSFSPVSSAFPPQHTGQSDVFAQRIQPNHTGMSGAFKPALPARPSILSNSNGHAHDWDVTPTEKASADRYFDTLDAHKHGYIEGEVAVPFMLKSQLPGEVLALIWDLADINNDGRLTRDGFAIAMHLIQKKLAGQEIPQTLPPSLLPPHLRSQLGSSPFSPATAQFAPQPEPQVDLFSFDDPPPSSIPVQTTGAGFATPVKNRPVDNDPFGASPFQPSVTARSPTTDFFGDDEPSGSPPPANDRSAEIGNLKNQLQSTTRSLETVKTERASVEQTLASQASQLSTIQTQLSSAKAAYDTETSLLATLKERYAKQTAEINQAREQLIRAESDLSAVRVEKSEIEGAFLRDKEEVRELHRNMIEVGKQADALKQDVEKLKKEAKQQKGLLAIARKQLSTKEAEKAKVEKEHEDAVAELNAATEEKEAVEAETAQIEADIASITSSPRAPKSQTSLSPSETLAFAAAQPLPSTPALEQQTPTPMKSNNPFERLAMSSGSGTASPRAQSPFSVTASPPPVNDTPKPASVMFFDSNEDFMEPPVKPDVSSPAEAPSKEEAGTSELSYMSEEAAPPNLDGVLSPNTELFVTPPTSANPNSSPSSNPAEKFPSLDDLLASLDTQAAATDKVPAQGDKQPFQQHKRKSTLGETDLNANLKEIEVEESDTDSDSDEDEKPLGTLKRSASPVAVTSPPPAKPVEEPAKAAPAPTTDFDDIFGTDEPTNGHAIPLTTNAEPAKDLFDFSKPDFENGKRESTLAGVSAFDETLSHIPGPVLPTPAKVSFNAFEDEFDFGKFNVDQAKAAAAANETKDASFDDIFNASTSSQPTTSPPPTNGTAVANPAPNGGAEFDDVFGLAVSTPAPEEQKPPQSPAPVPTAVPDGRPTPSTSPEPTSSSFSNVSSGITPRVASSSTTRSEITRQTSPPPRTLSPKPSRPSFSSSKDGHEKPKDPPAPRHSKLSIRLPFGKKKKQQVQEPLPQAPSQHLSPPMEEPRRTSTPASDDDVEAVKQLTAMGFSRGQAVEALEKYGYDVQRALNSLLK</sequence>
<dbReference type="InterPro" id="IPR000261">
    <property type="entry name" value="EH_dom"/>
</dbReference>
<organism evidence="5 6">
    <name type="scientific">Panaeolus cyanescens</name>
    <dbReference type="NCBI Taxonomy" id="181874"/>
    <lineage>
        <taxon>Eukaryota</taxon>
        <taxon>Fungi</taxon>
        <taxon>Dikarya</taxon>
        <taxon>Basidiomycota</taxon>
        <taxon>Agaricomycotina</taxon>
        <taxon>Agaricomycetes</taxon>
        <taxon>Agaricomycetidae</taxon>
        <taxon>Agaricales</taxon>
        <taxon>Agaricineae</taxon>
        <taxon>Galeropsidaceae</taxon>
        <taxon>Panaeolus</taxon>
    </lineage>
</organism>
<feature type="compositionally biased region" description="Acidic residues" evidence="1">
    <location>
        <begin position="887"/>
        <end position="901"/>
    </location>
</feature>
<reference evidence="5 6" key="1">
    <citation type="journal article" date="2018" name="Evol. Lett.">
        <title>Horizontal gene cluster transfer increased hallucinogenic mushroom diversity.</title>
        <authorList>
            <person name="Reynolds H.T."/>
            <person name="Vijayakumar V."/>
            <person name="Gluck-Thaler E."/>
            <person name="Korotkin H.B."/>
            <person name="Matheny P.B."/>
            <person name="Slot J.C."/>
        </authorList>
    </citation>
    <scope>NUCLEOTIDE SEQUENCE [LARGE SCALE GENOMIC DNA]</scope>
    <source>
        <strain evidence="5 6">2629</strain>
    </source>
</reference>
<feature type="compositionally biased region" description="Basic residues" evidence="1">
    <location>
        <begin position="1180"/>
        <end position="1196"/>
    </location>
</feature>
<name>A0A409VVJ3_9AGAR</name>
<protein>
    <recommendedName>
        <fullName evidence="7">Actin cytoskeleton-regulatory complex protein PAN1</fullName>
    </recommendedName>
</protein>
<feature type="domain" description="EF-hand" evidence="4">
    <location>
        <begin position="328"/>
        <end position="363"/>
    </location>
</feature>